<reference evidence="1 2" key="1">
    <citation type="journal article" date="2018" name="PLoS Genet.">
        <title>Population sequencing reveals clonal diversity and ancestral inbreeding in the grapevine cultivar Chardonnay.</title>
        <authorList>
            <person name="Roach M.J."/>
            <person name="Johnson D.L."/>
            <person name="Bohlmann J."/>
            <person name="van Vuuren H.J."/>
            <person name="Jones S.J."/>
            <person name="Pretorius I.S."/>
            <person name="Schmidt S.A."/>
            <person name="Borneman A.R."/>
        </authorList>
    </citation>
    <scope>NUCLEOTIDE SEQUENCE [LARGE SCALE GENOMIC DNA]</scope>
    <source>
        <strain evidence="2">cv. Chardonnay</strain>
        <tissue evidence="1">Leaf</tissue>
    </source>
</reference>
<evidence type="ECO:0000313" key="1">
    <source>
        <dbReference type="EMBL" id="RVX16250.1"/>
    </source>
</evidence>
<protein>
    <submittedName>
        <fullName evidence="1">Uncharacterized protein</fullName>
    </submittedName>
</protein>
<proteinExistence type="predicted"/>
<dbReference type="AlphaFoldDB" id="A0A438K4W4"/>
<gene>
    <name evidence="1" type="ORF">CK203_014616</name>
</gene>
<sequence>MGKWDCGVRVINHMRRSEYMDLSSTPFRWDSTLTRHKLVIELLLDDENTEKAIILDKVHNHAKSKRRRV</sequence>
<dbReference type="Proteomes" id="UP000288805">
    <property type="component" value="Unassembled WGS sequence"/>
</dbReference>
<name>A0A438K4W4_VITVI</name>
<organism evidence="1 2">
    <name type="scientific">Vitis vinifera</name>
    <name type="common">Grape</name>
    <dbReference type="NCBI Taxonomy" id="29760"/>
    <lineage>
        <taxon>Eukaryota</taxon>
        <taxon>Viridiplantae</taxon>
        <taxon>Streptophyta</taxon>
        <taxon>Embryophyta</taxon>
        <taxon>Tracheophyta</taxon>
        <taxon>Spermatophyta</taxon>
        <taxon>Magnoliopsida</taxon>
        <taxon>eudicotyledons</taxon>
        <taxon>Gunneridae</taxon>
        <taxon>Pentapetalae</taxon>
        <taxon>rosids</taxon>
        <taxon>Vitales</taxon>
        <taxon>Vitaceae</taxon>
        <taxon>Viteae</taxon>
        <taxon>Vitis</taxon>
    </lineage>
</organism>
<accession>A0A438K4W4</accession>
<dbReference type="EMBL" id="QGNW01000016">
    <property type="protein sequence ID" value="RVX16250.1"/>
    <property type="molecule type" value="Genomic_DNA"/>
</dbReference>
<evidence type="ECO:0000313" key="2">
    <source>
        <dbReference type="Proteomes" id="UP000288805"/>
    </source>
</evidence>
<comment type="caution">
    <text evidence="1">The sequence shown here is derived from an EMBL/GenBank/DDBJ whole genome shotgun (WGS) entry which is preliminary data.</text>
</comment>